<protein>
    <submittedName>
        <fullName evidence="1">Uncharacterized protein</fullName>
    </submittedName>
</protein>
<reference evidence="1 2" key="1">
    <citation type="submission" date="2014-04" db="EMBL/GenBank/DDBJ databases">
        <title>Pseudoalteromonas galatheae sp. nov., isolated from a deep-sea polychaete near Canal Concepcion, Chile.</title>
        <authorList>
            <person name="Machado H.R."/>
            <person name="Gram L."/>
            <person name="Vynne N.G."/>
        </authorList>
    </citation>
    <scope>NUCLEOTIDE SEQUENCE [LARGE SCALE GENOMIC DNA]</scope>
    <source>
        <strain evidence="1 2">KMM216</strain>
    </source>
</reference>
<evidence type="ECO:0000313" key="2">
    <source>
        <dbReference type="Proteomes" id="UP000027154"/>
    </source>
</evidence>
<accession>A0ABD3Y491</accession>
<gene>
    <name evidence="1" type="ORF">DC53_20265</name>
</gene>
<sequence length="239" mass="27564">MFFKSKIKYNVTKAYFLVTETNSLNLDSLFDIFLQYSDSEVVQFSLNYEEAKEIKCFSQKKVALCVEQLESLDFYDVKSRAILTVNKVFTYLNFKFSVLEFTVVNSFCEDFKKEVQLFKNISSAGDLVYGYSRVLRSDYLPITENKVQKKLFGGISVTVEIEEAKWLVHPEGIEQGAIKGLYPLNYLNDQAFSILQEYSGGFFDSQDRAGNILLIDQQSQKKLSDISSLEKFMHFSQIN</sequence>
<proteinExistence type="predicted"/>
<dbReference type="AlphaFoldDB" id="A0ABD3Y491"/>
<dbReference type="Proteomes" id="UP000027154">
    <property type="component" value="Unassembled WGS sequence"/>
</dbReference>
<dbReference type="EMBL" id="JJNZ01000102">
    <property type="protein sequence ID" value="KDC48256.1"/>
    <property type="molecule type" value="Genomic_DNA"/>
</dbReference>
<evidence type="ECO:0000313" key="1">
    <source>
        <dbReference type="EMBL" id="KDC48256.1"/>
    </source>
</evidence>
<organism evidence="1 2">
    <name type="scientific">Pseudoalteromonas fuliginea</name>
    <dbReference type="NCBI Taxonomy" id="1872678"/>
    <lineage>
        <taxon>Bacteria</taxon>
        <taxon>Pseudomonadati</taxon>
        <taxon>Pseudomonadota</taxon>
        <taxon>Gammaproteobacteria</taxon>
        <taxon>Alteromonadales</taxon>
        <taxon>Pseudoalteromonadaceae</taxon>
        <taxon>Pseudoalteromonas</taxon>
    </lineage>
</organism>
<name>A0ABD3Y491_9GAMM</name>
<comment type="caution">
    <text evidence="1">The sequence shown here is derived from an EMBL/GenBank/DDBJ whole genome shotgun (WGS) entry which is preliminary data.</text>
</comment>